<dbReference type="PANTHER" id="PTHR23098">
    <property type="entry name" value="AGAP001331-PA-RELATED"/>
    <property type="match status" value="1"/>
</dbReference>
<dbReference type="PANTHER" id="PTHR23098:SF16">
    <property type="entry name" value="REGULATORY PROTEIN ZESTE"/>
    <property type="match status" value="1"/>
</dbReference>
<reference evidence="9" key="1">
    <citation type="submission" date="2025-08" db="UniProtKB">
        <authorList>
            <consortium name="RefSeq"/>
        </authorList>
    </citation>
    <scope>IDENTIFICATION</scope>
</reference>
<keyword evidence="3" id="KW-0805">Transcription regulation</keyword>
<dbReference type="Proteomes" id="UP000322000">
    <property type="component" value="Chromosome 17"/>
</dbReference>
<evidence type="ECO:0000256" key="2">
    <source>
        <dbReference type="ARBA" id="ARBA00016807"/>
    </source>
</evidence>
<evidence type="ECO:0000313" key="9">
    <source>
        <dbReference type="RefSeq" id="XP_026739702.1"/>
    </source>
</evidence>
<proteinExistence type="predicted"/>
<keyword evidence="4" id="KW-0804">Transcription</keyword>
<feature type="region of interest" description="Disordered" evidence="6">
    <location>
        <begin position="139"/>
        <end position="210"/>
    </location>
</feature>
<feature type="compositionally biased region" description="Polar residues" evidence="6">
    <location>
        <begin position="161"/>
        <end position="194"/>
    </location>
</feature>
<comment type="subunit">
    <text evidence="1">Self-associates forming complexes of several hundred monomers.</text>
</comment>
<dbReference type="GO" id="GO:0005634">
    <property type="term" value="C:nucleus"/>
    <property type="evidence" value="ECO:0007669"/>
    <property type="project" value="TreeGrafter"/>
</dbReference>
<evidence type="ECO:0000259" key="7">
    <source>
        <dbReference type="Pfam" id="PF13873"/>
    </source>
</evidence>
<dbReference type="GeneID" id="113502356"/>
<dbReference type="OrthoDB" id="6437871at2759"/>
<name>A0A7E5WH52_TRINI</name>
<dbReference type="AlphaFoldDB" id="A0A7E5WH52"/>
<dbReference type="Pfam" id="PF13873">
    <property type="entry name" value="Myb_DNA-bind_5"/>
    <property type="match status" value="1"/>
</dbReference>
<protein>
    <recommendedName>
        <fullName evidence="2">Regulatory protein zeste</fullName>
    </recommendedName>
</protein>
<dbReference type="KEGG" id="tnl:113502356"/>
<sequence length="303" mass="35091">MEPRARASGQQFKTLLEFMESHGDITRIQPDDQGRVRVYRLWRKATNILNSVAGGVQKTPDKWKKVWADWKSKTKKKALTIHRHRNENKSVGPRSKLFLTDFEERLLVIMGAVSAEGQYSVDDQQYNSSSLINIRRQIPDDEGSQSSPIPSPEHITPNTPPSVSREQAQQSTSRDQAQSYSDHEQSQQFYSQEQVYDHTNDPTVTTRSMTNRRGQTLANSVPRLMTRPRRRVVQIPFDRSTSEFLNIEKRRLALEEVRERNNSRRIDVDIERNKILSRFADLATTLLQHYLGKDNTECPIKTE</sequence>
<dbReference type="InParanoid" id="A0A7E5WH52"/>
<evidence type="ECO:0000256" key="4">
    <source>
        <dbReference type="ARBA" id="ARBA00023163"/>
    </source>
</evidence>
<evidence type="ECO:0000256" key="3">
    <source>
        <dbReference type="ARBA" id="ARBA00023015"/>
    </source>
</evidence>
<evidence type="ECO:0000313" key="8">
    <source>
        <dbReference type="Proteomes" id="UP000322000"/>
    </source>
</evidence>
<accession>A0A7E5WH52</accession>
<feature type="compositionally biased region" description="Polar residues" evidence="6">
    <location>
        <begin position="201"/>
        <end position="210"/>
    </location>
</feature>
<dbReference type="RefSeq" id="XP_026739702.1">
    <property type="nucleotide sequence ID" value="XM_026883901.1"/>
</dbReference>
<gene>
    <name evidence="9" type="primary">LOC113502356</name>
</gene>
<keyword evidence="8" id="KW-1185">Reference proteome</keyword>
<evidence type="ECO:0000256" key="5">
    <source>
        <dbReference type="ARBA" id="ARBA00025466"/>
    </source>
</evidence>
<evidence type="ECO:0000256" key="1">
    <source>
        <dbReference type="ARBA" id="ARBA00011764"/>
    </source>
</evidence>
<evidence type="ECO:0000256" key="6">
    <source>
        <dbReference type="SAM" id="MobiDB-lite"/>
    </source>
</evidence>
<organism evidence="8 9">
    <name type="scientific">Trichoplusia ni</name>
    <name type="common">Cabbage looper</name>
    <dbReference type="NCBI Taxonomy" id="7111"/>
    <lineage>
        <taxon>Eukaryota</taxon>
        <taxon>Metazoa</taxon>
        <taxon>Ecdysozoa</taxon>
        <taxon>Arthropoda</taxon>
        <taxon>Hexapoda</taxon>
        <taxon>Insecta</taxon>
        <taxon>Pterygota</taxon>
        <taxon>Neoptera</taxon>
        <taxon>Endopterygota</taxon>
        <taxon>Lepidoptera</taxon>
        <taxon>Glossata</taxon>
        <taxon>Ditrysia</taxon>
        <taxon>Noctuoidea</taxon>
        <taxon>Noctuidae</taxon>
        <taxon>Plusiinae</taxon>
        <taxon>Trichoplusia</taxon>
    </lineage>
</organism>
<feature type="domain" description="Myb/SANT-like DNA-binding" evidence="7">
    <location>
        <begin position="6"/>
        <end position="78"/>
    </location>
</feature>
<comment type="function">
    <text evidence="5">Involved in transvection phenomena (= synapsis-dependent gene expression), where the synaptic pairing of chromosomes carrying genes with which zeste interacts influences the expression of these genes. Zeste binds to DNA and stimulates transcription from a nearby promoter.</text>
</comment>
<dbReference type="InterPro" id="IPR028002">
    <property type="entry name" value="Myb_DNA-bind_5"/>
</dbReference>